<dbReference type="Proteomes" id="UP001212841">
    <property type="component" value="Unassembled WGS sequence"/>
</dbReference>
<protein>
    <submittedName>
        <fullName evidence="2">Uncharacterized protein</fullName>
    </submittedName>
</protein>
<feature type="compositionally biased region" description="Basic and acidic residues" evidence="1">
    <location>
        <begin position="502"/>
        <end position="514"/>
    </location>
</feature>
<organism evidence="2 3">
    <name type="scientific">Rhizophlyctis rosea</name>
    <dbReference type="NCBI Taxonomy" id="64517"/>
    <lineage>
        <taxon>Eukaryota</taxon>
        <taxon>Fungi</taxon>
        <taxon>Fungi incertae sedis</taxon>
        <taxon>Chytridiomycota</taxon>
        <taxon>Chytridiomycota incertae sedis</taxon>
        <taxon>Chytridiomycetes</taxon>
        <taxon>Rhizophlyctidales</taxon>
        <taxon>Rhizophlyctidaceae</taxon>
        <taxon>Rhizophlyctis</taxon>
    </lineage>
</organism>
<evidence type="ECO:0000313" key="2">
    <source>
        <dbReference type="EMBL" id="KAJ3046839.1"/>
    </source>
</evidence>
<proteinExistence type="predicted"/>
<feature type="region of interest" description="Disordered" evidence="1">
    <location>
        <begin position="25"/>
        <end position="47"/>
    </location>
</feature>
<dbReference type="EMBL" id="JADGJD010001080">
    <property type="protein sequence ID" value="KAJ3046839.1"/>
    <property type="molecule type" value="Genomic_DNA"/>
</dbReference>
<accession>A0AAD5S7B1</accession>
<feature type="compositionally biased region" description="Basic and acidic residues" evidence="1">
    <location>
        <begin position="477"/>
        <end position="495"/>
    </location>
</feature>
<reference evidence="2" key="1">
    <citation type="submission" date="2020-05" db="EMBL/GenBank/DDBJ databases">
        <title>Phylogenomic resolution of chytrid fungi.</title>
        <authorList>
            <person name="Stajich J.E."/>
            <person name="Amses K."/>
            <person name="Simmons R."/>
            <person name="Seto K."/>
            <person name="Myers J."/>
            <person name="Bonds A."/>
            <person name="Quandt C.A."/>
            <person name="Barry K."/>
            <person name="Liu P."/>
            <person name="Grigoriev I."/>
            <person name="Longcore J.E."/>
            <person name="James T.Y."/>
        </authorList>
    </citation>
    <scope>NUCLEOTIDE SEQUENCE</scope>
    <source>
        <strain evidence="2">JEL0318</strain>
    </source>
</reference>
<feature type="region of interest" description="Disordered" evidence="1">
    <location>
        <begin position="476"/>
        <end position="514"/>
    </location>
</feature>
<evidence type="ECO:0000313" key="3">
    <source>
        <dbReference type="Proteomes" id="UP001212841"/>
    </source>
</evidence>
<keyword evidence="3" id="KW-1185">Reference proteome</keyword>
<sequence>MAPVPIHLVTWRINDAAFDAQLTEVEESSSDDPGASTSKPTKKKVLLAPDQSAPSLVLELISEQPCQFQRQDIREVQVIVHRHSINSNFSERVFPEPYKLRSNQCEVEKTRGRPKWSGDAAKKAGTNRKGSSGSVELSAKPKTKKKKQDLSQYRDSSLAKDTPLQRFFEKHIVVPSPKDWETDLVLDLNALLKNGAKCSDRNAESLTLLHTIANASSSTLQTPMFDRFLTHLEKNESSLSATIWLPGTIYNRTPIHTLLFRRRHQLALRLIRLIPPGDERNHLMHSKTNTDSNVLHVAASSGCKEFLETVFTNPKDFSLTPEEVKEMCMERSTLGSGSDVADMARFRVRPAKAMITERDRELYGSIAWDAQLKDLPSQDSTPKSAKKGLIAGDGEAPSLRFELISEQPWLIQRHDIEEIQPDPNGTTRLIVPFQSDPFKRKSHNTEQYSWEIIVKPRDGQAQQPLCTRRTCIMSNKTVDRSKRKSEAKGDGGREVSKRRKRSDGGVEECKAKMQDKGHVRDLSVYEDSSPDRHTRFQRFFEEHIVLCSGREWEDDLVLDLDALLESGAKSSETNAQTLTLLHTIVDASSDTLTSLHFHPFLTHLHTHDPTFLKALALPATHPNHWHRRPLHTCIKNCYHTLAFHLFSLVPKGAQRRHLMLSKTHTNSNLLHIAASWGCREFIERAFREPEWFGVTAWELRGMCAERCKVGRSTVADMARWRIREGKSVSVGERELYEGIIELVEEFCKQ</sequence>
<gene>
    <name evidence="2" type="ORF">HK097_000472</name>
</gene>
<evidence type="ECO:0000256" key="1">
    <source>
        <dbReference type="SAM" id="MobiDB-lite"/>
    </source>
</evidence>
<name>A0AAD5S7B1_9FUNG</name>
<comment type="caution">
    <text evidence="2">The sequence shown here is derived from an EMBL/GenBank/DDBJ whole genome shotgun (WGS) entry which is preliminary data.</text>
</comment>
<dbReference type="AlphaFoldDB" id="A0AAD5S7B1"/>
<feature type="region of interest" description="Disordered" evidence="1">
    <location>
        <begin position="105"/>
        <end position="157"/>
    </location>
</feature>